<evidence type="ECO:0000313" key="4">
    <source>
        <dbReference type="Proteomes" id="UP000255326"/>
    </source>
</evidence>
<dbReference type="Pfam" id="PF26154">
    <property type="entry name" value="DUF8042"/>
    <property type="match status" value="1"/>
</dbReference>
<dbReference type="AlphaFoldDB" id="A0A370GA84"/>
<comment type="caution">
    <text evidence="3">The sequence shown here is derived from an EMBL/GenBank/DDBJ whole genome shotgun (WGS) entry which is preliminary data.</text>
</comment>
<dbReference type="OrthoDB" id="2990527at2"/>
<evidence type="ECO:0000313" key="3">
    <source>
        <dbReference type="EMBL" id="RDI40110.1"/>
    </source>
</evidence>
<dbReference type="EMBL" id="QQAY01000012">
    <property type="protein sequence ID" value="RDI40110.1"/>
    <property type="molecule type" value="Genomic_DNA"/>
</dbReference>
<dbReference type="InterPro" id="IPR058355">
    <property type="entry name" value="DUF8042"/>
</dbReference>
<protein>
    <recommendedName>
        <fullName evidence="2">DUF8042 domain-containing protein</fullName>
    </recommendedName>
</protein>
<proteinExistence type="predicted"/>
<feature type="coiled-coil region" evidence="1">
    <location>
        <begin position="81"/>
        <end position="108"/>
    </location>
</feature>
<evidence type="ECO:0000256" key="1">
    <source>
        <dbReference type="SAM" id="Coils"/>
    </source>
</evidence>
<name>A0A370GA84_9BACI</name>
<sequence>MKTLEMTKEQLEFCKQYTGLIETVNEALDYVVASFSDFEKTEGDVVLNDVIQAFVQIAQSHVSLEVLFQDDKEVVQGIQSFSNVLNQLERLEGKMDDLTLRSDIITNDVAPAYRSWSTDMLSKLQPYITV</sequence>
<keyword evidence="1" id="KW-0175">Coiled coil</keyword>
<dbReference type="RefSeq" id="WP_114746503.1">
    <property type="nucleotide sequence ID" value="NZ_QQAY01000012.1"/>
</dbReference>
<reference evidence="3 4" key="1">
    <citation type="submission" date="2018-07" db="EMBL/GenBank/DDBJ databases">
        <title>Genomic Encyclopedia of Type Strains, Phase IV (KMG-IV): sequencing the most valuable type-strain genomes for metagenomic binning, comparative biology and taxonomic classification.</title>
        <authorList>
            <person name="Goeker M."/>
        </authorList>
    </citation>
    <scope>NUCLEOTIDE SEQUENCE [LARGE SCALE GENOMIC DNA]</scope>
    <source>
        <strain evidence="3 4">DSM 25281</strain>
    </source>
</reference>
<accession>A0A370GA84</accession>
<gene>
    <name evidence="3" type="ORF">DFR59_11226</name>
</gene>
<evidence type="ECO:0000259" key="2">
    <source>
        <dbReference type="Pfam" id="PF26154"/>
    </source>
</evidence>
<keyword evidence="4" id="KW-1185">Reference proteome</keyword>
<dbReference type="Proteomes" id="UP000255326">
    <property type="component" value="Unassembled WGS sequence"/>
</dbReference>
<organism evidence="3 4">
    <name type="scientific">Falsibacillus pallidus</name>
    <dbReference type="NCBI Taxonomy" id="493781"/>
    <lineage>
        <taxon>Bacteria</taxon>
        <taxon>Bacillati</taxon>
        <taxon>Bacillota</taxon>
        <taxon>Bacilli</taxon>
        <taxon>Bacillales</taxon>
        <taxon>Bacillaceae</taxon>
        <taxon>Falsibacillus</taxon>
    </lineage>
</organism>
<feature type="domain" description="DUF8042" evidence="2">
    <location>
        <begin position="7"/>
        <end position="126"/>
    </location>
</feature>